<protein>
    <submittedName>
        <fullName evidence="1">Uncharacterized protein</fullName>
    </submittedName>
</protein>
<keyword evidence="2" id="KW-1185">Reference proteome</keyword>
<organism evidence="1 2">
    <name type="scientific">Paraburkholderia hiiakae</name>
    <dbReference type="NCBI Taxonomy" id="1081782"/>
    <lineage>
        <taxon>Bacteria</taxon>
        <taxon>Pseudomonadati</taxon>
        <taxon>Pseudomonadota</taxon>
        <taxon>Betaproteobacteria</taxon>
        <taxon>Burkholderiales</taxon>
        <taxon>Burkholderiaceae</taxon>
        <taxon>Paraburkholderia</taxon>
    </lineage>
</organism>
<evidence type="ECO:0000313" key="2">
    <source>
        <dbReference type="Proteomes" id="UP000656319"/>
    </source>
</evidence>
<dbReference type="Proteomes" id="UP000656319">
    <property type="component" value="Unassembled WGS sequence"/>
</dbReference>
<dbReference type="RefSeq" id="WP_201700524.1">
    <property type="nucleotide sequence ID" value="NZ_CAJHCQ010000029.1"/>
</dbReference>
<accession>A0ABN7IE04</accession>
<reference evidence="1 2" key="1">
    <citation type="submission" date="2020-10" db="EMBL/GenBank/DDBJ databases">
        <authorList>
            <person name="Peeters C."/>
        </authorList>
    </citation>
    <scope>NUCLEOTIDE SEQUENCE [LARGE SCALE GENOMIC DNA]</scope>
    <source>
        <strain evidence="1 2">LMG 27952</strain>
    </source>
</reference>
<proteinExistence type="predicted"/>
<evidence type="ECO:0000313" key="1">
    <source>
        <dbReference type="EMBL" id="CAD6560090.1"/>
    </source>
</evidence>
<comment type="caution">
    <text evidence="1">The sequence shown here is derived from an EMBL/GenBank/DDBJ whole genome shotgun (WGS) entry which is preliminary data.</text>
</comment>
<dbReference type="EMBL" id="CAJHCQ010000029">
    <property type="protein sequence ID" value="CAD6560090.1"/>
    <property type="molecule type" value="Genomic_DNA"/>
</dbReference>
<sequence length="67" mass="7682">MKLNSAQKRALIQASKLGIDHIDTTILHLKIECPEAFHTDRTLRKRRFHHQPASDAPYCGFVVDRNA</sequence>
<name>A0ABN7IE04_9BURK</name>
<gene>
    <name evidence="1" type="ORF">LMG27952_07037</name>
</gene>